<dbReference type="InterPro" id="IPR001134">
    <property type="entry name" value="Netrin_domain"/>
</dbReference>
<evidence type="ECO:0000259" key="4">
    <source>
        <dbReference type="PROSITE" id="PS50189"/>
    </source>
</evidence>
<accession>A0A9Q1FAY2</accession>
<gene>
    <name evidence="5" type="ORF">SKAU_G00221120</name>
</gene>
<dbReference type="InterPro" id="IPR008993">
    <property type="entry name" value="TIMP-like_OB-fold"/>
</dbReference>
<dbReference type="EMBL" id="JAINUF010000007">
    <property type="protein sequence ID" value="KAJ8354545.1"/>
    <property type="molecule type" value="Genomic_DNA"/>
</dbReference>
<dbReference type="Pfam" id="PF01759">
    <property type="entry name" value="NTR"/>
    <property type="match status" value="1"/>
</dbReference>
<dbReference type="InterPro" id="IPR009048">
    <property type="entry name" value="A-macroglobulin_rcpt-bd"/>
</dbReference>
<dbReference type="SUPFAM" id="SSF50242">
    <property type="entry name" value="TIMP-like"/>
    <property type="match status" value="1"/>
</dbReference>
<dbReference type="InterPro" id="IPR050473">
    <property type="entry name" value="A2M/Complement_sys"/>
</dbReference>
<evidence type="ECO:0000256" key="3">
    <source>
        <dbReference type="ARBA" id="ARBA00023157"/>
    </source>
</evidence>
<dbReference type="InterPro" id="IPR008930">
    <property type="entry name" value="Terpenoid_cyclase/PrenylTrfase"/>
</dbReference>
<dbReference type="Gene3D" id="2.60.120.1540">
    <property type="match status" value="1"/>
</dbReference>
<dbReference type="InterPro" id="IPR011626">
    <property type="entry name" value="Alpha-macroglobulin_TED"/>
</dbReference>
<dbReference type="AlphaFoldDB" id="A0A9Q1FAY2"/>
<dbReference type="SMART" id="SM00643">
    <property type="entry name" value="C345C"/>
    <property type="match status" value="1"/>
</dbReference>
<dbReference type="Pfam" id="PF07677">
    <property type="entry name" value="A2M_recep"/>
    <property type="match status" value="1"/>
</dbReference>
<evidence type="ECO:0000313" key="5">
    <source>
        <dbReference type="EMBL" id="KAJ8354545.1"/>
    </source>
</evidence>
<dbReference type="FunFam" id="2.60.40.690:FF:000002">
    <property type="entry name" value="Complement C4 isoform-A"/>
    <property type="match status" value="1"/>
</dbReference>
<name>A0A9Q1FAY2_SYNKA</name>
<evidence type="ECO:0000313" key="6">
    <source>
        <dbReference type="Proteomes" id="UP001152622"/>
    </source>
</evidence>
<dbReference type="GO" id="GO:0006956">
    <property type="term" value="P:complement activation"/>
    <property type="evidence" value="ECO:0007669"/>
    <property type="project" value="TreeGrafter"/>
</dbReference>
<dbReference type="SUPFAM" id="SSF49410">
    <property type="entry name" value="Alpha-macroglobulin receptor domain"/>
    <property type="match status" value="1"/>
</dbReference>
<dbReference type="SUPFAM" id="SSF48239">
    <property type="entry name" value="Terpenoid cyclases/Protein prenyltransferases"/>
    <property type="match status" value="1"/>
</dbReference>
<dbReference type="Gene3D" id="2.60.40.690">
    <property type="entry name" value="Alpha-macroglobulin, receptor-binding domain"/>
    <property type="match status" value="1"/>
</dbReference>
<dbReference type="Gene3D" id="2.40.50.120">
    <property type="match status" value="1"/>
</dbReference>
<dbReference type="Pfam" id="PF07678">
    <property type="entry name" value="TED_complement"/>
    <property type="match status" value="1"/>
</dbReference>
<comment type="caution">
    <text evidence="5">The sequence shown here is derived from an EMBL/GenBank/DDBJ whole genome shotgun (WGS) entry which is preliminary data.</text>
</comment>
<dbReference type="PROSITE" id="PS50189">
    <property type="entry name" value="NTR"/>
    <property type="match status" value="1"/>
</dbReference>
<dbReference type="FunFam" id="2.40.50.120:FF:000013">
    <property type="entry name" value="Complement C3"/>
    <property type="match status" value="1"/>
</dbReference>
<dbReference type="InterPro" id="IPR036595">
    <property type="entry name" value="A-macroglobulin_rcpt-bd_sf"/>
</dbReference>
<evidence type="ECO:0000256" key="1">
    <source>
        <dbReference type="ARBA" id="ARBA00004613"/>
    </source>
</evidence>
<feature type="domain" description="NTR" evidence="4">
    <location>
        <begin position="437"/>
        <end position="581"/>
    </location>
</feature>
<dbReference type="SMART" id="SM01361">
    <property type="entry name" value="A2M_recep"/>
    <property type="match status" value="1"/>
</dbReference>
<protein>
    <recommendedName>
        <fullName evidence="4">NTR domain-containing protein</fullName>
    </recommendedName>
</protein>
<organism evidence="5 6">
    <name type="scientific">Synaphobranchus kaupii</name>
    <name type="common">Kaup's arrowtooth eel</name>
    <dbReference type="NCBI Taxonomy" id="118154"/>
    <lineage>
        <taxon>Eukaryota</taxon>
        <taxon>Metazoa</taxon>
        <taxon>Chordata</taxon>
        <taxon>Craniata</taxon>
        <taxon>Vertebrata</taxon>
        <taxon>Euteleostomi</taxon>
        <taxon>Actinopterygii</taxon>
        <taxon>Neopterygii</taxon>
        <taxon>Teleostei</taxon>
        <taxon>Anguilliformes</taxon>
        <taxon>Synaphobranchidae</taxon>
        <taxon>Synaphobranchus</taxon>
    </lineage>
</organism>
<keyword evidence="2" id="KW-0964">Secreted</keyword>
<dbReference type="InterPro" id="IPR018933">
    <property type="entry name" value="Netrin_module_non-TIMP"/>
</dbReference>
<dbReference type="OrthoDB" id="6359008at2759"/>
<dbReference type="Proteomes" id="UP001152622">
    <property type="component" value="Chromosome 7"/>
</dbReference>
<sequence>MEVTQTPIQSFTEKCREVLGEYKKNVESSISASVAYLIARFESLERPYAVAITAYCLSLCQEDRSLALSAWGKLKGLATEEGDCRMWASRSDLRLANEVQGYKVPPPQAITVETTAYALLTAVANKDMEWADSAVCWLSKQENYGGGFKSTQDTIVALEALSDYALSRSSSLSTKLDLHFTAIGRNQKAKLTMDKPGERVETELKRLLGSKIHVHASGQGRAKMKVVMAYHALQPEDTCQHLSISITVQGKVKYTARVLDNYDYVDYDEEGGRKEEVEERDVHHSKIEWFDARSRRRRDTEESLKTAVEYVVCVSHDLSRNLSGMAIADITLLSGFVALTEDLDKLKELSDRYISHYETTQGRVLLYFDEIPEGRECITFGAEQKVQIGLLQPAPASFYDYYEPDRKCTVFYSAPQRSRMVSTLCSGEVCQCAEKPCHSEKKTFEMRKKKARIDFACYFPTVEYGYEVKINHMSEKSNFELYHTTVTDILRATGDESVAKGSVRVFAKRRQCKGTLQTDKTYLIMGKDGTTTDTLGEMQYLLDSSSWVEQLPSDSQCRASKRRLQCNVLNAFVSQYKTDGCTQ</sequence>
<dbReference type="GO" id="GO:0005615">
    <property type="term" value="C:extracellular space"/>
    <property type="evidence" value="ECO:0007669"/>
    <property type="project" value="InterPro"/>
</dbReference>
<comment type="subcellular location">
    <subcellularLocation>
        <location evidence="1">Secreted</location>
    </subcellularLocation>
</comment>
<proteinExistence type="predicted"/>
<dbReference type="PANTHER" id="PTHR11412:SF144">
    <property type="entry name" value="COMPLEMENT C4-B"/>
    <property type="match status" value="1"/>
</dbReference>
<evidence type="ECO:0000256" key="2">
    <source>
        <dbReference type="ARBA" id="ARBA00022525"/>
    </source>
</evidence>
<keyword evidence="3" id="KW-1015">Disulfide bond</keyword>
<reference evidence="5" key="1">
    <citation type="journal article" date="2023" name="Science">
        <title>Genome structures resolve the early diversification of teleost fishes.</title>
        <authorList>
            <person name="Parey E."/>
            <person name="Louis A."/>
            <person name="Montfort J."/>
            <person name="Bouchez O."/>
            <person name="Roques C."/>
            <person name="Iampietro C."/>
            <person name="Lluch J."/>
            <person name="Castinel A."/>
            <person name="Donnadieu C."/>
            <person name="Desvignes T."/>
            <person name="Floi Bucao C."/>
            <person name="Jouanno E."/>
            <person name="Wen M."/>
            <person name="Mejri S."/>
            <person name="Dirks R."/>
            <person name="Jansen H."/>
            <person name="Henkel C."/>
            <person name="Chen W.J."/>
            <person name="Zahm M."/>
            <person name="Cabau C."/>
            <person name="Klopp C."/>
            <person name="Thompson A.W."/>
            <person name="Robinson-Rechavi M."/>
            <person name="Braasch I."/>
            <person name="Lecointre G."/>
            <person name="Bobe J."/>
            <person name="Postlethwait J.H."/>
            <person name="Berthelot C."/>
            <person name="Roest Crollius H."/>
            <person name="Guiguen Y."/>
        </authorList>
    </citation>
    <scope>NUCLEOTIDE SEQUENCE</scope>
    <source>
        <strain evidence="5">WJC10195</strain>
    </source>
</reference>
<dbReference type="PANTHER" id="PTHR11412">
    <property type="entry name" value="MACROGLOBULIN / COMPLEMENT"/>
    <property type="match status" value="1"/>
</dbReference>
<dbReference type="Gene3D" id="1.50.10.20">
    <property type="match status" value="1"/>
</dbReference>
<keyword evidence="6" id="KW-1185">Reference proteome</keyword>